<dbReference type="Proteomes" id="UP000554054">
    <property type="component" value="Unassembled WGS sequence"/>
</dbReference>
<evidence type="ECO:0000259" key="3">
    <source>
        <dbReference type="PROSITE" id="PS50022"/>
    </source>
</evidence>
<dbReference type="SUPFAM" id="SSF51556">
    <property type="entry name" value="Metallo-dependent hydrolases"/>
    <property type="match status" value="1"/>
</dbReference>
<feature type="compositionally biased region" description="Polar residues" evidence="1">
    <location>
        <begin position="39"/>
        <end position="62"/>
    </location>
</feature>
<dbReference type="Gene3D" id="3.20.20.140">
    <property type="entry name" value="Metal-dependent hydrolases"/>
    <property type="match status" value="1"/>
</dbReference>
<dbReference type="InterPro" id="IPR000421">
    <property type="entry name" value="FA58C"/>
</dbReference>
<feature type="domain" description="F5/8 type C" evidence="3">
    <location>
        <begin position="555"/>
        <end position="689"/>
    </location>
</feature>
<dbReference type="PROSITE" id="PS50022">
    <property type="entry name" value="FA58C_3"/>
    <property type="match status" value="1"/>
</dbReference>
<comment type="caution">
    <text evidence="4">The sequence shown here is derived from an EMBL/GenBank/DDBJ whole genome shotgun (WGS) entry which is preliminary data.</text>
</comment>
<reference evidence="4 5" key="1">
    <citation type="submission" date="2020-07" db="EMBL/GenBank/DDBJ databases">
        <title>Sequencing the genomes of 1000 actinobacteria strains.</title>
        <authorList>
            <person name="Klenk H.-P."/>
        </authorList>
    </citation>
    <scope>NUCLEOTIDE SEQUENCE [LARGE SCALE GENOMIC DNA]</scope>
    <source>
        <strain evidence="4 5">DSM 26154</strain>
    </source>
</reference>
<accession>A0A852VXM3</accession>
<protein>
    <submittedName>
        <fullName evidence="4">Microsomal dipeptidase-like Zn-dependent dipeptidase</fullName>
    </submittedName>
</protein>
<dbReference type="SUPFAM" id="SSF49785">
    <property type="entry name" value="Galactose-binding domain-like"/>
    <property type="match status" value="1"/>
</dbReference>
<sequence>MSRPRPRRPLPFVAVLVTALLALSIPGANAGSLPWYEQSDPQARDSQVNVSGEPASGTTQDGQVRGLIDAHTHLMSNEGFGGDIVCGETFSEDGIESALVDCDSHGSDGRTALIENLTKLEGKGPFDPHSTQLWPSFEDAPKWSSLTHQQMYYRWVERAWRGGQRIMVADAVNNNILCSLPTQVNKHSCNDMDTVRRQVQETKDLEAFIDERHGGPGKGWFRIAYTPQEARNYIEQGKLAVILGMEISNPFGCGVALGVPKCTKKQIDAGLDEVKNLGIRSMFLCHKFDNALCGVRFDEGTQGVIVNIGNFLNTGSFWQVEQCRTDLHDHTVAGGVVPPDVAKAFPVQVLPVYPEGPHCNKRGLTDLGEYALRGMMDRGMLVELDHQSVKAAKRTMEILESEGYPGVVSSHSWMDKSFTERIYQLGGFVAQYGHDADSFVAEAAAGDDLREEYDVGYGFGMDMNGFGGTPPPRPDADERPLVYPFTPVVGEGSIERQVTGERVWDYNSDGVAHYGMVPDWVEDMRSNGGPAGQEVVEDLLRGPESYLRSWQNTASWEPEQDLTKGARPSASSVQWSLGGAFRAGNAIDDRRNTRWASKWGDDAWWQVEFDTPRQVSRITLDWERAHAEDYRIQTSLDGADWQTVHTVTGSDGGIDTIRIDPTSARQVRLVTDKRATKWGVSLHEVTITS</sequence>
<dbReference type="EMBL" id="JACCAE010000001">
    <property type="protein sequence ID" value="NYF98271.1"/>
    <property type="molecule type" value="Genomic_DNA"/>
</dbReference>
<keyword evidence="5" id="KW-1185">Reference proteome</keyword>
<feature type="region of interest" description="Disordered" evidence="1">
    <location>
        <begin position="38"/>
        <end position="63"/>
    </location>
</feature>
<evidence type="ECO:0000313" key="5">
    <source>
        <dbReference type="Proteomes" id="UP000554054"/>
    </source>
</evidence>
<dbReference type="InterPro" id="IPR008979">
    <property type="entry name" value="Galactose-bd-like_sf"/>
</dbReference>
<evidence type="ECO:0000256" key="2">
    <source>
        <dbReference type="SAM" id="SignalP"/>
    </source>
</evidence>
<evidence type="ECO:0000313" key="4">
    <source>
        <dbReference type="EMBL" id="NYF98271.1"/>
    </source>
</evidence>
<dbReference type="Pfam" id="PF00754">
    <property type="entry name" value="F5_F8_type_C"/>
    <property type="match status" value="1"/>
</dbReference>
<dbReference type="InterPro" id="IPR032466">
    <property type="entry name" value="Metal_Hydrolase"/>
</dbReference>
<proteinExistence type="predicted"/>
<organism evidence="4 5">
    <name type="scientific">Janibacter cremeus</name>
    <dbReference type="NCBI Taxonomy" id="1285192"/>
    <lineage>
        <taxon>Bacteria</taxon>
        <taxon>Bacillati</taxon>
        <taxon>Actinomycetota</taxon>
        <taxon>Actinomycetes</taxon>
        <taxon>Micrococcales</taxon>
        <taxon>Intrasporangiaceae</taxon>
        <taxon>Janibacter</taxon>
    </lineage>
</organism>
<keyword evidence="2" id="KW-0732">Signal</keyword>
<gene>
    <name evidence="4" type="ORF">BJY20_001663</name>
</gene>
<dbReference type="Gene3D" id="2.60.120.260">
    <property type="entry name" value="Galactose-binding domain-like"/>
    <property type="match status" value="1"/>
</dbReference>
<name>A0A852VXM3_9MICO</name>
<feature type="chain" id="PRO_5032617181" evidence="2">
    <location>
        <begin position="31"/>
        <end position="689"/>
    </location>
</feature>
<dbReference type="AlphaFoldDB" id="A0A852VXM3"/>
<feature type="signal peptide" evidence="2">
    <location>
        <begin position="1"/>
        <end position="30"/>
    </location>
</feature>
<evidence type="ECO:0000256" key="1">
    <source>
        <dbReference type="SAM" id="MobiDB-lite"/>
    </source>
</evidence>